<proteinExistence type="predicted"/>
<sequence length="341" mass="36418">MAKKQGKQTYLMQQCLTVRAWAAVGSKKEGQGPLASGFDLIEPDSTFGQDSWEKAESRMVSLTVAKALSNAALTYEDIDCIFAGDLLNQCVGTTFGLRDSGIPLFGLYGACSTMAEGMLLASLLVDSQTVRRAMAVTSSHFCTAERQYRFPLEYGSVRPPSAQWTATASGAVVLEEGNQPPYLRAAAVGTVEDLGVTDQNNMGAAMAPAAAATLRRFFADTNTSPEQFDLIATGDLGAIGSQLLVELLQRDGIDIKSRHTDCGLLIYDRQKQDVHSGGSGCGCSASVLGSYLLPSLRDGKIRNLLFMPTGALLSPTTVQQKESIPGIAHLVWLSHEKEGIL</sequence>
<dbReference type="InterPro" id="IPR010894">
    <property type="entry name" value="SpoVAD"/>
</dbReference>
<dbReference type="EMBL" id="JACRTB010000011">
    <property type="protein sequence ID" value="MBC8576415.1"/>
    <property type="molecule type" value="Genomic_DNA"/>
</dbReference>
<dbReference type="RefSeq" id="WP_262399946.1">
    <property type="nucleotide sequence ID" value="NZ_JACRTB010000011.1"/>
</dbReference>
<dbReference type="InterPro" id="IPR016039">
    <property type="entry name" value="Thiolase-like"/>
</dbReference>
<keyword evidence="2" id="KW-1185">Reference proteome</keyword>
<comment type="caution">
    <text evidence="1">The sequence shown here is derived from an EMBL/GenBank/DDBJ whole genome shotgun (WGS) entry which is preliminary data.</text>
</comment>
<dbReference type="Proteomes" id="UP000658131">
    <property type="component" value="Unassembled WGS sequence"/>
</dbReference>
<dbReference type="PIRSF" id="PIRSF011570">
    <property type="entry name" value="SpoVAD"/>
    <property type="match status" value="1"/>
</dbReference>
<dbReference type="NCBIfam" id="NF006160">
    <property type="entry name" value="PRK08304.1"/>
    <property type="match status" value="1"/>
</dbReference>
<dbReference type="InterPro" id="IPR038369">
    <property type="entry name" value="SpoVAD_sf"/>
</dbReference>
<evidence type="ECO:0000313" key="1">
    <source>
        <dbReference type="EMBL" id="MBC8576415.1"/>
    </source>
</evidence>
<evidence type="ECO:0000313" key="2">
    <source>
        <dbReference type="Proteomes" id="UP000658131"/>
    </source>
</evidence>
<dbReference type="Pfam" id="PF07451">
    <property type="entry name" value="SpoVAD"/>
    <property type="match status" value="1"/>
</dbReference>
<protein>
    <submittedName>
        <fullName evidence="1">Stage V sporulation protein AD</fullName>
    </submittedName>
</protein>
<dbReference type="Gene3D" id="3.40.47.40">
    <property type="entry name" value="Stage V sporulation protein AD"/>
    <property type="match status" value="1"/>
</dbReference>
<name>A0ABR7NJM9_9FIRM</name>
<organism evidence="1 2">
    <name type="scientific">Yanshouia hominis</name>
    <dbReference type="NCBI Taxonomy" id="2763673"/>
    <lineage>
        <taxon>Bacteria</taxon>
        <taxon>Bacillati</taxon>
        <taxon>Bacillota</taxon>
        <taxon>Clostridia</taxon>
        <taxon>Eubacteriales</taxon>
        <taxon>Oscillospiraceae</taxon>
        <taxon>Yanshouia</taxon>
    </lineage>
</organism>
<reference evidence="1 2" key="1">
    <citation type="submission" date="2020-08" db="EMBL/GenBank/DDBJ databases">
        <title>Genome public.</title>
        <authorList>
            <person name="Liu C."/>
            <person name="Sun Q."/>
        </authorList>
    </citation>
    <scope>NUCLEOTIDE SEQUENCE [LARGE SCALE GENOMIC DNA]</scope>
    <source>
        <strain evidence="1 2">BX1</strain>
    </source>
</reference>
<gene>
    <name evidence="1" type="ORF">H8717_08360</name>
</gene>
<accession>A0ABR7NJM9</accession>
<dbReference type="SUPFAM" id="SSF53901">
    <property type="entry name" value="Thiolase-like"/>
    <property type="match status" value="1"/>
</dbReference>